<evidence type="ECO:0000313" key="2">
    <source>
        <dbReference type="Proteomes" id="UP000607653"/>
    </source>
</evidence>
<protein>
    <submittedName>
        <fullName evidence="1">Uncharacterized protein</fullName>
    </submittedName>
</protein>
<dbReference type="AlphaFoldDB" id="A0A822ZI60"/>
<gene>
    <name evidence="1" type="ORF">HUJ06_015691</name>
</gene>
<dbReference type="Proteomes" id="UP000607653">
    <property type="component" value="Unassembled WGS sequence"/>
</dbReference>
<keyword evidence="2" id="KW-1185">Reference proteome</keyword>
<accession>A0A822ZI60</accession>
<sequence length="43" mass="4717">MNHHREKSTKPLSPVAGRSLPSLVMPLPFGVSIVDEPLQGEKH</sequence>
<reference evidence="1 2" key="1">
    <citation type="journal article" date="2020" name="Mol. Biol. Evol.">
        <title>Distinct Expression and Methylation Patterns for Genes with Different Fates following a Single Whole-Genome Duplication in Flowering Plants.</title>
        <authorList>
            <person name="Shi T."/>
            <person name="Rahmani R.S."/>
            <person name="Gugger P.F."/>
            <person name="Wang M."/>
            <person name="Li H."/>
            <person name="Zhang Y."/>
            <person name="Li Z."/>
            <person name="Wang Q."/>
            <person name="Van de Peer Y."/>
            <person name="Marchal K."/>
            <person name="Chen J."/>
        </authorList>
    </citation>
    <scope>NUCLEOTIDE SEQUENCE [LARGE SCALE GENOMIC DNA]</scope>
    <source>
        <tissue evidence="1">Leaf</tissue>
    </source>
</reference>
<comment type="caution">
    <text evidence="1">The sequence shown here is derived from an EMBL/GenBank/DDBJ whole genome shotgun (WGS) entry which is preliminary data.</text>
</comment>
<name>A0A822ZI60_NELNU</name>
<proteinExistence type="predicted"/>
<dbReference type="EMBL" id="DUZY01000005">
    <property type="protein sequence ID" value="DAD41368.1"/>
    <property type="molecule type" value="Genomic_DNA"/>
</dbReference>
<evidence type="ECO:0000313" key="1">
    <source>
        <dbReference type="EMBL" id="DAD41368.1"/>
    </source>
</evidence>
<organism evidence="1 2">
    <name type="scientific">Nelumbo nucifera</name>
    <name type="common">Sacred lotus</name>
    <dbReference type="NCBI Taxonomy" id="4432"/>
    <lineage>
        <taxon>Eukaryota</taxon>
        <taxon>Viridiplantae</taxon>
        <taxon>Streptophyta</taxon>
        <taxon>Embryophyta</taxon>
        <taxon>Tracheophyta</taxon>
        <taxon>Spermatophyta</taxon>
        <taxon>Magnoliopsida</taxon>
        <taxon>Proteales</taxon>
        <taxon>Nelumbonaceae</taxon>
        <taxon>Nelumbo</taxon>
    </lineage>
</organism>